<feature type="transmembrane region" description="Helical" evidence="8">
    <location>
        <begin position="191"/>
        <end position="209"/>
    </location>
</feature>
<evidence type="ECO:0000256" key="6">
    <source>
        <dbReference type="ARBA" id="ARBA00037968"/>
    </source>
</evidence>
<feature type="region of interest" description="Disordered" evidence="7">
    <location>
        <begin position="1088"/>
        <end position="1165"/>
    </location>
</feature>
<feature type="transmembrane region" description="Helical" evidence="8">
    <location>
        <begin position="418"/>
        <end position="437"/>
    </location>
</feature>
<proteinExistence type="inferred from homology"/>
<accession>A0A2S4KMX9</accession>
<keyword evidence="2" id="KW-0813">Transport</keyword>
<feature type="compositionally biased region" description="Low complexity" evidence="7">
    <location>
        <begin position="1041"/>
        <end position="1057"/>
    </location>
</feature>
<reference evidence="10 11" key="1">
    <citation type="submission" date="2018-01" db="EMBL/GenBank/DDBJ databases">
        <title>Harnessing the power of phylogenomics to disentangle the directionality and signatures of interkingdom host jumping in the parasitic fungal genus Tolypocladium.</title>
        <authorList>
            <person name="Quandt C.A."/>
            <person name="Patterson W."/>
            <person name="Spatafora J.W."/>
        </authorList>
    </citation>
    <scope>NUCLEOTIDE SEQUENCE [LARGE SCALE GENOMIC DNA]</scope>
    <source>
        <strain evidence="10 11">NRBC 100945</strain>
    </source>
</reference>
<feature type="compositionally biased region" description="Basic and acidic residues" evidence="7">
    <location>
        <begin position="1028"/>
        <end position="1038"/>
    </location>
</feature>
<dbReference type="Pfam" id="PF22675">
    <property type="entry name" value="KH-I_KHDC4-BBP"/>
    <property type="match status" value="1"/>
</dbReference>
<evidence type="ECO:0000256" key="5">
    <source>
        <dbReference type="ARBA" id="ARBA00023136"/>
    </source>
</evidence>
<feature type="transmembrane region" description="Helical" evidence="8">
    <location>
        <begin position="221"/>
        <end position="242"/>
    </location>
</feature>
<feature type="compositionally biased region" description="Basic and acidic residues" evidence="7">
    <location>
        <begin position="916"/>
        <end position="926"/>
    </location>
</feature>
<feature type="compositionally biased region" description="Basic and acidic residues" evidence="7">
    <location>
        <begin position="652"/>
        <end position="670"/>
    </location>
</feature>
<gene>
    <name evidence="10" type="ORF">TPAR_08239</name>
</gene>
<feature type="region of interest" description="Disordered" evidence="7">
    <location>
        <begin position="913"/>
        <end position="932"/>
    </location>
</feature>
<dbReference type="InterPro" id="IPR047086">
    <property type="entry name" value="SF1-HH_sf"/>
</dbReference>
<evidence type="ECO:0000256" key="2">
    <source>
        <dbReference type="ARBA" id="ARBA00022448"/>
    </source>
</evidence>
<dbReference type="PANTHER" id="PTHR43791:SF10">
    <property type="entry name" value="MAJOR FACILITATOR SUPERFAMILY (MFS) PROFILE DOMAIN-CONTAINING PROTEIN"/>
    <property type="match status" value="1"/>
</dbReference>
<feature type="region of interest" description="Disordered" evidence="7">
    <location>
        <begin position="968"/>
        <end position="1074"/>
    </location>
</feature>
<dbReference type="InterPro" id="IPR020846">
    <property type="entry name" value="MFS_dom"/>
</dbReference>
<feature type="compositionally biased region" description="Gly residues" evidence="7">
    <location>
        <begin position="1088"/>
        <end position="1100"/>
    </location>
</feature>
<dbReference type="PROSITE" id="PS50850">
    <property type="entry name" value="MFS"/>
    <property type="match status" value="1"/>
</dbReference>
<feature type="transmembrane region" description="Helical" evidence="8">
    <location>
        <begin position="386"/>
        <end position="406"/>
    </location>
</feature>
<protein>
    <submittedName>
        <fullName evidence="10">Transporter</fullName>
    </submittedName>
</protein>
<dbReference type="InterPro" id="IPR032570">
    <property type="entry name" value="SF1-HH"/>
</dbReference>
<dbReference type="Gene3D" id="3.30.1370.10">
    <property type="entry name" value="K Homology domain, type 1"/>
    <property type="match status" value="1"/>
</dbReference>
<evidence type="ECO:0000313" key="11">
    <source>
        <dbReference type="Proteomes" id="UP000237481"/>
    </source>
</evidence>
<sequence>MANHTVSRGEGIQSKAWLDDRLVADLGHLDDSRCQNGELPTHGGSLNVVDESLCFVETEPLLMAPSPPSAEPARLETGPDAGMARRVLNKIDRAIIPLLFVTYMLSFMDKIILSSAAVFGLRDDNHLEGQQYSWVGSIFYFGYLAWEYPTTILIARLPTGKYLAANTVFWGAVVAGTAACTSFGGLMAVRFLLGVAEATITPGFMFLTSTWYTRDEMPTRVGICFAGNSVGGLVSSLLASGLGHIKDDVHPWRWMYIVLGVATFLWSVPMFFFLPDNISKAKFLTPEERQVAADRVVIAGTGSTENTRWTWEQVVECLADPKSWLIFSINLLSQIPNGSTQSFSNIVVESFGFTNLQSTLLNIPYSVISASVIYGTGHLSGRFRTLNCLLIVAVALPCVVGAAIIYARDRVSHGVQLFAYFLLSTGPAAMPLTMALVQSNYRGVTKKMTITAMLFVAYCTGNISGPHLFRKQDAPTYATAFQAIMICYALVILLVVVLRLYLQWTNSRRTKEEGFEGSAGAAGAMANGKVPSVLDSRNVADTLTEVQVRPEDYEDVTDWKTVGFSIAPTLPLHSISAFFQTESSHIGSASGARAVHPGSMEHIAKSGTEDFVVPFMSCGLALYLDYGITGSNNIPLGKSRRFGGELEEDGVDRELKRGRDPEPRSDADGPRRRKKRNRWGEASENKAAGLMGLPTAIMSNMTSEQLEAYTLHLRIEEISQKLRIDDVVPADGDRSPSPAPQYDNHGRRVNTREYRYRKRLEDERHKLIERAMKTIPNYHPPQDYRRPTKTQEKVYVPVNDYPEINFSMIANPLSPTKLPSPLIFSSISVFSFTTPLPHLSFSVFAQPASFLFLFVVLHGVGQVRFRSPRFPESPDPLSSVGTSLPPPFNLLTMTVFQILTPSSNSGAKIAIRGKGSVKEGKGRSDAAHSSNQEEDLHCLIMADTEEKINKAKQLIHNVIETQLMQELGGGSGAAPAQIEAGPGGGVENGDAKPWQRAPTGGPAPWRSRNQDANDGGSGGSGGSGAPWARERNRGHESQSDGYYGQAYGSAPGAGAPGAAPPAPPGAAPWHQPPAAGIQNGYPGYPGYGGYGGAPGMGAPPGMGAAPGPPPGLPPAGLSAPPGLGGVNTLIQQYSVGAPPPPPPSGEAPPPPPPSNQPPPPPPLGA</sequence>
<feature type="transmembrane region" description="Helical" evidence="8">
    <location>
        <begin position="449"/>
        <end position="469"/>
    </location>
</feature>
<feature type="region of interest" description="Disordered" evidence="7">
    <location>
        <begin position="637"/>
        <end position="686"/>
    </location>
</feature>
<keyword evidence="11" id="KW-1185">Reference proteome</keyword>
<comment type="similarity">
    <text evidence="6">Belongs to the major facilitator superfamily. Allantoate permease family.</text>
</comment>
<dbReference type="SUPFAM" id="SSF54791">
    <property type="entry name" value="Eukaryotic type KH-domain (KH-domain type I)"/>
    <property type="match status" value="1"/>
</dbReference>
<feature type="transmembrane region" description="Helical" evidence="8">
    <location>
        <begin position="254"/>
        <end position="274"/>
    </location>
</feature>
<name>A0A2S4KMX9_9HYPO</name>
<comment type="subcellular location">
    <subcellularLocation>
        <location evidence="1">Membrane</location>
        <topology evidence="1">Multi-pass membrane protein</topology>
    </subcellularLocation>
</comment>
<dbReference type="GO" id="GO:0003723">
    <property type="term" value="F:RNA binding"/>
    <property type="evidence" value="ECO:0007669"/>
    <property type="project" value="InterPro"/>
</dbReference>
<feature type="compositionally biased region" description="Gly residues" evidence="7">
    <location>
        <begin position="1015"/>
        <end position="1024"/>
    </location>
</feature>
<evidence type="ECO:0000256" key="7">
    <source>
        <dbReference type="SAM" id="MobiDB-lite"/>
    </source>
</evidence>
<feature type="transmembrane region" description="Helical" evidence="8">
    <location>
        <begin position="481"/>
        <end position="502"/>
    </location>
</feature>
<evidence type="ECO:0000256" key="4">
    <source>
        <dbReference type="ARBA" id="ARBA00022989"/>
    </source>
</evidence>
<keyword evidence="3 8" id="KW-0812">Transmembrane</keyword>
<dbReference type="InterPro" id="IPR055256">
    <property type="entry name" value="KH_1_KHDC4/BBP-like"/>
</dbReference>
<feature type="transmembrane region" description="Helical" evidence="8">
    <location>
        <begin position="95"/>
        <end position="120"/>
    </location>
</feature>
<dbReference type="EMBL" id="PKSG01001029">
    <property type="protein sequence ID" value="POR31548.1"/>
    <property type="molecule type" value="Genomic_DNA"/>
</dbReference>
<keyword evidence="4 8" id="KW-1133">Transmembrane helix</keyword>
<dbReference type="OrthoDB" id="6730379at2759"/>
<keyword evidence="5 8" id="KW-0472">Membrane</keyword>
<dbReference type="Gene3D" id="1.20.1250.20">
    <property type="entry name" value="MFS general substrate transporter like domains"/>
    <property type="match status" value="2"/>
</dbReference>
<dbReference type="GO" id="GO:0022857">
    <property type="term" value="F:transmembrane transporter activity"/>
    <property type="evidence" value="ECO:0007669"/>
    <property type="project" value="InterPro"/>
</dbReference>
<dbReference type="Proteomes" id="UP000237481">
    <property type="component" value="Unassembled WGS sequence"/>
</dbReference>
<evidence type="ECO:0000256" key="3">
    <source>
        <dbReference type="ARBA" id="ARBA00022692"/>
    </source>
</evidence>
<feature type="region of interest" description="Disordered" evidence="7">
    <location>
        <begin position="728"/>
        <end position="747"/>
    </location>
</feature>
<dbReference type="Pfam" id="PF07690">
    <property type="entry name" value="MFS_1"/>
    <property type="match status" value="1"/>
</dbReference>
<feature type="transmembrane region" description="Helical" evidence="8">
    <location>
        <begin position="167"/>
        <end position="185"/>
    </location>
</feature>
<comment type="caution">
    <text evidence="10">The sequence shown here is derived from an EMBL/GenBank/DDBJ whole genome shotgun (WGS) entry which is preliminary data.</text>
</comment>
<dbReference type="InterPro" id="IPR036612">
    <property type="entry name" value="KH_dom_type_1_sf"/>
</dbReference>
<dbReference type="FunFam" id="1.20.1250.20:FF:000064">
    <property type="entry name" value="MFS allantoate transporter"/>
    <property type="match status" value="1"/>
</dbReference>
<dbReference type="Pfam" id="PF16275">
    <property type="entry name" value="SF1-HH"/>
    <property type="match status" value="1"/>
</dbReference>
<feature type="transmembrane region" description="Helical" evidence="8">
    <location>
        <begin position="843"/>
        <end position="861"/>
    </location>
</feature>
<dbReference type="Gene3D" id="6.10.140.1790">
    <property type="match status" value="1"/>
</dbReference>
<feature type="domain" description="Major facilitator superfamily (MFS) profile" evidence="9">
    <location>
        <begin position="95"/>
        <end position="506"/>
    </location>
</feature>
<dbReference type="AlphaFoldDB" id="A0A2S4KMX9"/>
<dbReference type="SUPFAM" id="SSF103473">
    <property type="entry name" value="MFS general substrate transporter"/>
    <property type="match status" value="1"/>
</dbReference>
<feature type="transmembrane region" description="Helical" evidence="8">
    <location>
        <begin position="132"/>
        <end position="155"/>
    </location>
</feature>
<dbReference type="InterPro" id="IPR011701">
    <property type="entry name" value="MFS"/>
</dbReference>
<dbReference type="InterPro" id="IPR036259">
    <property type="entry name" value="MFS_trans_sf"/>
</dbReference>
<evidence type="ECO:0000256" key="8">
    <source>
        <dbReference type="SAM" id="Phobius"/>
    </source>
</evidence>
<evidence type="ECO:0000313" key="10">
    <source>
        <dbReference type="EMBL" id="POR31548.1"/>
    </source>
</evidence>
<feature type="compositionally biased region" description="Pro residues" evidence="7">
    <location>
        <begin position="1137"/>
        <end position="1165"/>
    </location>
</feature>
<evidence type="ECO:0000256" key="1">
    <source>
        <dbReference type="ARBA" id="ARBA00004141"/>
    </source>
</evidence>
<dbReference type="GO" id="GO:0016020">
    <property type="term" value="C:membrane"/>
    <property type="evidence" value="ECO:0007669"/>
    <property type="project" value="UniProtKB-SubCell"/>
</dbReference>
<dbReference type="PANTHER" id="PTHR43791">
    <property type="entry name" value="PERMEASE-RELATED"/>
    <property type="match status" value="1"/>
</dbReference>
<evidence type="ECO:0000259" key="9">
    <source>
        <dbReference type="PROSITE" id="PS50850"/>
    </source>
</evidence>
<organism evidence="10 11">
    <name type="scientific">Tolypocladium paradoxum</name>
    <dbReference type="NCBI Taxonomy" id="94208"/>
    <lineage>
        <taxon>Eukaryota</taxon>
        <taxon>Fungi</taxon>
        <taxon>Dikarya</taxon>
        <taxon>Ascomycota</taxon>
        <taxon>Pezizomycotina</taxon>
        <taxon>Sordariomycetes</taxon>
        <taxon>Hypocreomycetidae</taxon>
        <taxon>Hypocreales</taxon>
        <taxon>Ophiocordycipitaceae</taxon>
        <taxon>Tolypocladium</taxon>
    </lineage>
</organism>